<gene>
    <name evidence="1" type="ORF">DHETER_LOCUS12237</name>
</gene>
<sequence>NNVNDNRTANKSNTANNNNATNDNNITDNHEAPNDFCEVALVVEALLM</sequence>
<evidence type="ECO:0000313" key="2">
    <source>
        <dbReference type="Proteomes" id="UP000789702"/>
    </source>
</evidence>
<feature type="non-terminal residue" evidence="1">
    <location>
        <position position="1"/>
    </location>
</feature>
<dbReference type="EMBL" id="CAJVPU010029364">
    <property type="protein sequence ID" value="CAG8710546.1"/>
    <property type="molecule type" value="Genomic_DNA"/>
</dbReference>
<proteinExistence type="predicted"/>
<comment type="caution">
    <text evidence="1">The sequence shown here is derived from an EMBL/GenBank/DDBJ whole genome shotgun (WGS) entry which is preliminary data.</text>
</comment>
<dbReference type="Proteomes" id="UP000789702">
    <property type="component" value="Unassembled WGS sequence"/>
</dbReference>
<protein>
    <submittedName>
        <fullName evidence="1">16146_t:CDS:1</fullName>
    </submittedName>
</protein>
<evidence type="ECO:0000313" key="1">
    <source>
        <dbReference type="EMBL" id="CAG8710546.1"/>
    </source>
</evidence>
<keyword evidence="2" id="KW-1185">Reference proteome</keyword>
<accession>A0ACA9PKC6</accession>
<organism evidence="1 2">
    <name type="scientific">Dentiscutata heterogama</name>
    <dbReference type="NCBI Taxonomy" id="1316150"/>
    <lineage>
        <taxon>Eukaryota</taxon>
        <taxon>Fungi</taxon>
        <taxon>Fungi incertae sedis</taxon>
        <taxon>Mucoromycota</taxon>
        <taxon>Glomeromycotina</taxon>
        <taxon>Glomeromycetes</taxon>
        <taxon>Diversisporales</taxon>
        <taxon>Gigasporaceae</taxon>
        <taxon>Dentiscutata</taxon>
    </lineage>
</organism>
<reference evidence="1" key="1">
    <citation type="submission" date="2021-06" db="EMBL/GenBank/DDBJ databases">
        <authorList>
            <person name="Kallberg Y."/>
            <person name="Tangrot J."/>
            <person name="Rosling A."/>
        </authorList>
    </citation>
    <scope>NUCLEOTIDE SEQUENCE</scope>
    <source>
        <strain evidence="1">IL203A</strain>
    </source>
</reference>
<name>A0ACA9PKC6_9GLOM</name>